<comment type="similarity">
    <text evidence="3 12">Belongs to the glycosyltransferase 10 family.</text>
</comment>
<dbReference type="PANTHER" id="PTHR48438">
    <property type="entry name" value="ALPHA-(1,3)-FUCOSYLTRANSFERASE C-RELATED"/>
    <property type="match status" value="1"/>
</dbReference>
<evidence type="ECO:0000256" key="6">
    <source>
        <dbReference type="ARBA" id="ARBA00022692"/>
    </source>
</evidence>
<dbReference type="AlphaFoldDB" id="A0A922LRQ6"/>
<dbReference type="Proteomes" id="UP000471633">
    <property type="component" value="Unassembled WGS sequence"/>
</dbReference>
<comment type="caution">
    <text evidence="15">The sequence shown here is derived from an EMBL/GenBank/DDBJ whole genome shotgun (WGS) entry which is preliminary data.</text>
</comment>
<dbReference type="FunFam" id="3.40.50.11660:FF:000004">
    <property type="entry name" value="Glycoprotein 3-alpha-L-fucosyltransferase A"/>
    <property type="match status" value="1"/>
</dbReference>
<feature type="domain" description="Fucosyltransferase N-terminal" evidence="14">
    <location>
        <begin position="100"/>
        <end position="196"/>
    </location>
</feature>
<keyword evidence="11" id="KW-0325">Glycoprotein</keyword>
<evidence type="ECO:0000256" key="9">
    <source>
        <dbReference type="ARBA" id="ARBA00023034"/>
    </source>
</evidence>
<feature type="transmembrane region" description="Helical" evidence="12">
    <location>
        <begin position="32"/>
        <end position="49"/>
    </location>
</feature>
<keyword evidence="16" id="KW-1185">Reference proteome</keyword>
<dbReference type="PANTHER" id="PTHR48438:SF1">
    <property type="entry name" value="ALPHA-(1,3)-FUCOSYLTRANSFERASE C-RELATED"/>
    <property type="match status" value="1"/>
</dbReference>
<evidence type="ECO:0000256" key="10">
    <source>
        <dbReference type="ARBA" id="ARBA00023136"/>
    </source>
</evidence>
<evidence type="ECO:0000256" key="3">
    <source>
        <dbReference type="ARBA" id="ARBA00008919"/>
    </source>
</evidence>
<dbReference type="GO" id="GO:0008417">
    <property type="term" value="F:fucosyltransferase activity"/>
    <property type="evidence" value="ECO:0007669"/>
    <property type="project" value="InterPro"/>
</dbReference>
<dbReference type="InterPro" id="IPR038577">
    <property type="entry name" value="GT10-like_C_sf"/>
</dbReference>
<dbReference type="EMBL" id="AMPZ03000002">
    <property type="protein sequence ID" value="KAH9591956.1"/>
    <property type="molecule type" value="Genomic_DNA"/>
</dbReference>
<dbReference type="OrthoDB" id="427096at2759"/>
<keyword evidence="7" id="KW-0735">Signal-anchor</keyword>
<keyword evidence="5 12" id="KW-0808">Transferase</keyword>
<reference evidence="15" key="2">
    <citation type="journal article" date="2019" name="Gigascience">
        <title>High-quality Schistosoma haematobium genome achieved by single-molecule and long-range sequencing.</title>
        <authorList>
            <person name="Stroehlein A.J."/>
            <person name="Korhonen P.K."/>
            <person name="Chong T.M."/>
            <person name="Lim Y.L."/>
            <person name="Chan K.G."/>
            <person name="Webster B."/>
            <person name="Rollinson D."/>
            <person name="Brindley P.J."/>
            <person name="Gasser R.B."/>
            <person name="Young N.D."/>
        </authorList>
    </citation>
    <scope>NUCLEOTIDE SEQUENCE</scope>
</reference>
<keyword evidence="8 12" id="KW-1133">Transmembrane helix</keyword>
<keyword evidence="6 12" id="KW-0812">Transmembrane</keyword>
<protein>
    <recommendedName>
        <fullName evidence="12">Fucosyltransferase</fullName>
        <ecNumber evidence="12">2.4.1.-</ecNumber>
    </recommendedName>
</protein>
<evidence type="ECO:0000313" key="15">
    <source>
        <dbReference type="EMBL" id="KAH9591956.1"/>
    </source>
</evidence>
<comment type="pathway">
    <text evidence="2">Protein modification; protein glycosylation.</text>
</comment>
<organism evidence="15 16">
    <name type="scientific">Schistosoma haematobium</name>
    <name type="common">Blood fluke</name>
    <dbReference type="NCBI Taxonomy" id="6185"/>
    <lineage>
        <taxon>Eukaryota</taxon>
        <taxon>Metazoa</taxon>
        <taxon>Spiralia</taxon>
        <taxon>Lophotrochozoa</taxon>
        <taxon>Platyhelminthes</taxon>
        <taxon>Trematoda</taxon>
        <taxon>Digenea</taxon>
        <taxon>Strigeidida</taxon>
        <taxon>Schistosomatoidea</taxon>
        <taxon>Schistosomatidae</taxon>
        <taxon>Schistosoma</taxon>
    </lineage>
</organism>
<reference evidence="15" key="4">
    <citation type="journal article" date="2022" name="PLoS Pathog.">
        <title>Chromosome-level genome of Schistosoma haematobium underpins genome-wide explorations of molecular variation.</title>
        <authorList>
            <person name="Stroehlein A.J."/>
            <person name="Korhonen P.K."/>
            <person name="Lee V.V."/>
            <person name="Ralph S.A."/>
            <person name="Mentink-Kane M."/>
            <person name="You H."/>
            <person name="McManus D.P."/>
            <person name="Tchuente L.T."/>
            <person name="Stothard J.R."/>
            <person name="Kaur P."/>
            <person name="Dudchenko O."/>
            <person name="Aiden E.L."/>
            <person name="Yang B."/>
            <person name="Yang H."/>
            <person name="Emery A.M."/>
            <person name="Webster B.L."/>
            <person name="Brindley P.J."/>
            <person name="Rollinson D."/>
            <person name="Chang B.C.H."/>
            <person name="Gasser R.B."/>
            <person name="Young N.D."/>
        </authorList>
    </citation>
    <scope>NUCLEOTIDE SEQUENCE</scope>
</reference>
<name>A0A922LRQ6_SCHHA</name>
<evidence type="ECO:0000256" key="5">
    <source>
        <dbReference type="ARBA" id="ARBA00022679"/>
    </source>
</evidence>
<comment type="subcellular location">
    <subcellularLocation>
        <location evidence="1">Golgi apparatus membrane</location>
        <topology evidence="1">Single-pass type II membrane protein</topology>
    </subcellularLocation>
    <subcellularLocation>
        <location evidence="12">Golgi apparatus</location>
        <location evidence="12">Golgi stack membrane</location>
        <topology evidence="12">Single-pass type II membrane protein</topology>
    </subcellularLocation>
</comment>
<dbReference type="InterPro" id="IPR031481">
    <property type="entry name" value="Glyco_tran_10_N"/>
</dbReference>
<dbReference type="Pfam" id="PF00852">
    <property type="entry name" value="Glyco_transf_10"/>
    <property type="match status" value="1"/>
</dbReference>
<dbReference type="KEGG" id="shx:MS3_00004047"/>
<dbReference type="GeneID" id="24596934"/>
<dbReference type="InterPro" id="IPR001503">
    <property type="entry name" value="Glyco_trans_10"/>
</dbReference>
<evidence type="ECO:0000256" key="11">
    <source>
        <dbReference type="ARBA" id="ARBA00023180"/>
    </source>
</evidence>
<evidence type="ECO:0000256" key="8">
    <source>
        <dbReference type="ARBA" id="ARBA00022989"/>
    </source>
</evidence>
<dbReference type="InterPro" id="IPR055270">
    <property type="entry name" value="Glyco_tran_10_C"/>
</dbReference>
<dbReference type="SUPFAM" id="SSF53756">
    <property type="entry name" value="UDP-Glycosyltransferase/glycogen phosphorylase"/>
    <property type="match status" value="1"/>
</dbReference>
<reference evidence="15" key="1">
    <citation type="journal article" date="2012" name="Nat. Genet.">
        <title>Whole-genome sequence of Schistosoma haematobium.</title>
        <authorList>
            <person name="Young N.D."/>
            <person name="Jex A.R."/>
            <person name="Li B."/>
            <person name="Liu S."/>
            <person name="Yang L."/>
            <person name="Xiong Z."/>
            <person name="Li Y."/>
            <person name="Cantacessi C."/>
            <person name="Hall R.S."/>
            <person name="Xu X."/>
            <person name="Chen F."/>
            <person name="Wu X."/>
            <person name="Zerlotini A."/>
            <person name="Oliveira G."/>
            <person name="Hofmann A."/>
            <person name="Zhang G."/>
            <person name="Fang X."/>
            <person name="Kang Y."/>
            <person name="Campbell B.E."/>
            <person name="Loukas A."/>
            <person name="Ranganathan S."/>
            <person name="Rollinson D."/>
            <person name="Rinaldi G."/>
            <person name="Brindley P.J."/>
            <person name="Yang H."/>
            <person name="Wang J."/>
            <person name="Wang J."/>
            <person name="Gasser R.B."/>
        </authorList>
    </citation>
    <scope>NUCLEOTIDE SEQUENCE</scope>
</reference>
<feature type="domain" description="Fucosyltransferase C-terminal" evidence="13">
    <location>
        <begin position="222"/>
        <end position="380"/>
    </location>
</feature>
<reference evidence="15" key="3">
    <citation type="submission" date="2021-06" db="EMBL/GenBank/DDBJ databases">
        <title>Chromosome-level genome assembly for S. haematobium.</title>
        <authorList>
            <person name="Stroehlein A.J."/>
        </authorList>
    </citation>
    <scope>NUCLEOTIDE SEQUENCE</scope>
</reference>
<dbReference type="CTD" id="24596934"/>
<keyword evidence="9 12" id="KW-0333">Golgi apparatus</keyword>
<keyword evidence="10 12" id="KW-0472">Membrane</keyword>
<gene>
    <name evidence="15" type="primary">FUT9_3</name>
    <name evidence="15" type="ORF">MS3_00004047</name>
</gene>
<dbReference type="EC" id="2.4.1.-" evidence="12"/>
<dbReference type="GO" id="GO:0032580">
    <property type="term" value="C:Golgi cisterna membrane"/>
    <property type="evidence" value="ECO:0007669"/>
    <property type="project" value="UniProtKB-SubCell"/>
</dbReference>
<evidence type="ECO:0000256" key="1">
    <source>
        <dbReference type="ARBA" id="ARBA00004323"/>
    </source>
</evidence>
<evidence type="ECO:0000259" key="13">
    <source>
        <dbReference type="Pfam" id="PF00852"/>
    </source>
</evidence>
<evidence type="ECO:0000256" key="12">
    <source>
        <dbReference type="RuleBase" id="RU003832"/>
    </source>
</evidence>
<evidence type="ECO:0000256" key="4">
    <source>
        <dbReference type="ARBA" id="ARBA00022676"/>
    </source>
</evidence>
<evidence type="ECO:0000256" key="2">
    <source>
        <dbReference type="ARBA" id="ARBA00004922"/>
    </source>
</evidence>
<proteinExistence type="inferred from homology"/>
<keyword evidence="4 12" id="KW-0328">Glycosyltransferase</keyword>
<dbReference type="GO" id="GO:0000139">
    <property type="term" value="C:Golgi membrane"/>
    <property type="evidence" value="ECO:0007669"/>
    <property type="project" value="UniProtKB-SubCell"/>
</dbReference>
<dbReference type="Pfam" id="PF17039">
    <property type="entry name" value="Glyco_tran_10_N"/>
    <property type="match status" value="1"/>
</dbReference>
<evidence type="ECO:0000313" key="16">
    <source>
        <dbReference type="Proteomes" id="UP000471633"/>
    </source>
</evidence>
<dbReference type="Gene3D" id="3.40.50.11660">
    <property type="entry name" value="Glycosyl transferase family 10, C-terminal domain"/>
    <property type="match status" value="1"/>
</dbReference>
<dbReference type="RefSeq" id="XP_051072059.1">
    <property type="nucleotide sequence ID" value="XM_051211937.1"/>
</dbReference>
<evidence type="ECO:0000259" key="14">
    <source>
        <dbReference type="Pfam" id="PF17039"/>
    </source>
</evidence>
<sequence length="413" mass="48559">MKLTETKVYSINFTMEPVKDFPRITSVVRLKVMIILAVSTVTFGIWYMWGLSLNEIGQYISNYQNLAIWNMVKQPVYYPNFKVFRNDVMIGRLLLNKTKKHEIIIYGRMLADMNKDVTNCPVNNCVIHTDTTRWIQSDLILIPNRQFPSGKRPHQQAWVAFEYESALHTRFSDELNDKINFTASYRFDSTIRTPYGMYTPNEPKTDDINKTIHSTKSENIAKGKDRAVAWIVSNCYPRSPRNVYANELAKYITVDVYGRCGRMTCSGSQCFDLVRKHYKFYLSFENSLCQDYITEKFFFNALMNNALPIVMGASIEEYQKVSPPHSFIHVDQFENPEELAKYLKYLDKNDTAYNEYFAWHKRGVVTVWSFKPECEFCILANALPYFEPTIHENFMFWWKDGCKNRTLRWNKAI</sequence>
<accession>A0A922LRQ6</accession>
<evidence type="ECO:0000256" key="7">
    <source>
        <dbReference type="ARBA" id="ARBA00022968"/>
    </source>
</evidence>